<proteinExistence type="predicted"/>
<evidence type="ECO:0000313" key="2">
    <source>
        <dbReference type="Proteomes" id="UP000030345"/>
    </source>
</evidence>
<dbReference type="EMBL" id="JNAS01000001">
    <property type="protein sequence ID" value="KGG09426.1"/>
    <property type="molecule type" value="Genomic_DNA"/>
</dbReference>
<organism evidence="1 2">
    <name type="scientific">Prochlorococcus marinus str. SB</name>
    <dbReference type="NCBI Taxonomy" id="59926"/>
    <lineage>
        <taxon>Bacteria</taxon>
        <taxon>Bacillati</taxon>
        <taxon>Cyanobacteriota</taxon>
        <taxon>Cyanophyceae</taxon>
        <taxon>Synechococcales</taxon>
        <taxon>Prochlorococcaceae</taxon>
        <taxon>Prochlorococcus</taxon>
    </lineage>
</organism>
<evidence type="ECO:0000313" key="1">
    <source>
        <dbReference type="EMBL" id="KGG09426.1"/>
    </source>
</evidence>
<reference evidence="2" key="1">
    <citation type="journal article" date="2014" name="Sci. Data">
        <title>Genomes of diverse isolates of the marine cyanobacterium Prochlorococcus.</title>
        <authorList>
            <person name="Biller S."/>
            <person name="Berube P."/>
            <person name="Thompson J."/>
            <person name="Kelly L."/>
            <person name="Roggensack S."/>
            <person name="Awad L."/>
            <person name="Roache-Johnson K."/>
            <person name="Ding H."/>
            <person name="Giovannoni S.J."/>
            <person name="Moore L.R."/>
            <person name="Chisholm S.W."/>
        </authorList>
    </citation>
    <scope>NUCLEOTIDE SEQUENCE [LARGE SCALE GENOMIC DNA]</scope>
    <source>
        <strain evidence="2">SB</strain>
    </source>
</reference>
<dbReference type="Proteomes" id="UP000030345">
    <property type="component" value="Unassembled WGS sequence"/>
</dbReference>
<name>A0A0A2B6D8_PROMR</name>
<comment type="caution">
    <text evidence="1">The sequence shown here is derived from an EMBL/GenBank/DDBJ whole genome shotgun (WGS) entry which is preliminary data.</text>
</comment>
<protein>
    <submittedName>
        <fullName evidence="1">Uncharacterized protein</fullName>
    </submittedName>
</protein>
<accession>A0A0A2B6D8</accession>
<dbReference type="AlphaFoldDB" id="A0A0A2B6D8"/>
<sequence length="41" mass="5051">MPTSFGKTKRLIFELFVNKKYKLVFKNLIYGYLLNRYINYL</sequence>
<gene>
    <name evidence="1" type="ORF">EV02_0009</name>
</gene>